<dbReference type="InterPro" id="IPR053170">
    <property type="entry name" value="Transcription_regulator"/>
</dbReference>
<reference evidence="2 3" key="1">
    <citation type="submission" date="2015-03" db="EMBL/GenBank/DDBJ databases">
        <title>Comparative analysis of the OM43 clade including a novel species from Red Sea uncovers genomic and metabolic diversity among marine methylotrophs.</title>
        <authorList>
            <person name="Jimenez-Infante F."/>
            <person name="Ngugi D.K."/>
            <person name="Vinu M."/>
            <person name="Alam I."/>
            <person name="Kamau A."/>
            <person name="Blom J."/>
            <person name="Bajic V.B."/>
            <person name="Stingl U."/>
        </authorList>
    </citation>
    <scope>NUCLEOTIDE SEQUENCE [LARGE SCALE GENOMIC DNA]</scope>
    <source>
        <strain evidence="2 3">MBRSH7</strain>
    </source>
</reference>
<organism evidence="2 3">
    <name type="scientific">Methylophilales bacterium MBRS-H7</name>
    <dbReference type="NCBI Taxonomy" id="1623450"/>
    <lineage>
        <taxon>Bacteria</taxon>
        <taxon>Pseudomonadati</taxon>
        <taxon>Pseudomonadota</taxon>
        <taxon>Betaproteobacteria</taxon>
        <taxon>Nitrosomonadales</taxon>
        <taxon>OM43 clade</taxon>
    </lineage>
</organism>
<dbReference type="EMBL" id="CP011002">
    <property type="protein sequence ID" value="AKO66260.1"/>
    <property type="molecule type" value="Genomic_DNA"/>
</dbReference>
<proteinExistence type="predicted"/>
<dbReference type="OrthoDB" id="9781927at2"/>
<evidence type="ECO:0000313" key="3">
    <source>
        <dbReference type="Proteomes" id="UP000066549"/>
    </source>
</evidence>
<feature type="transmembrane region" description="Helical" evidence="1">
    <location>
        <begin position="23"/>
        <end position="43"/>
    </location>
</feature>
<keyword evidence="1" id="KW-1133">Transmembrane helix</keyword>
<evidence type="ECO:0000256" key="1">
    <source>
        <dbReference type="SAM" id="Phobius"/>
    </source>
</evidence>
<feature type="transmembrane region" description="Helical" evidence="1">
    <location>
        <begin position="63"/>
        <end position="85"/>
    </location>
</feature>
<dbReference type="Pfam" id="PF04307">
    <property type="entry name" value="YdjM"/>
    <property type="match status" value="1"/>
</dbReference>
<dbReference type="PANTHER" id="PTHR40031">
    <property type="entry name" value="HYPOTHETICAL MEMBRANE SPANNING PROTEIN"/>
    <property type="match status" value="1"/>
</dbReference>
<protein>
    <submittedName>
        <fullName evidence="2">Membrane-bound metal-dependent hydrolase</fullName>
    </submittedName>
</protein>
<feature type="transmembrane region" description="Helical" evidence="1">
    <location>
        <begin position="130"/>
        <end position="150"/>
    </location>
</feature>
<keyword evidence="1" id="KW-0812">Transmembrane</keyword>
<dbReference type="PANTHER" id="PTHR40031:SF1">
    <property type="entry name" value="MEMBRANE-BOUND METAL-DEPENDENT HYDROLASE"/>
    <property type="match status" value="1"/>
</dbReference>
<keyword evidence="2" id="KW-0378">Hydrolase</keyword>
<dbReference type="GO" id="GO:0016787">
    <property type="term" value="F:hydrolase activity"/>
    <property type="evidence" value="ECO:0007669"/>
    <property type="project" value="UniProtKB-KW"/>
</dbReference>
<keyword evidence="1" id="KW-0472">Membrane</keyword>
<sequence>MDPLSQGVLGASLPQSFSNKNNIVFVFIIGFLAGMFPDIDILFRSNHDPLLFLEFHRQFTHSLIFIPVGGFIFTTIFYGLFFRLIPFSFLKTWLFATLGYGTHGLLDACTSYGTQLLWPFSNERISWNNISIIDPLFTIPVLILLVLSLIKRKSFWSKIALGWALIYLTIGFIQNHRAEQVANEIITERNHHPEIISVKPSFGNLILWKIIYQHNDYFYIDAVNIGPKKEVFAGQKIKKFNKLDLPYFNNLSEIQKKDIDRFLWFSQDFVAVNPQNEFELLDIRYSNLPNEIGGLWGIHLTPNTENHVEFISNRSLQKRDFRQFFQMIFNGYFD</sequence>
<accession>A0A0H4J2M5</accession>
<dbReference type="InterPro" id="IPR007404">
    <property type="entry name" value="YdjM-like"/>
</dbReference>
<feature type="transmembrane region" description="Helical" evidence="1">
    <location>
        <begin position="155"/>
        <end position="173"/>
    </location>
</feature>
<evidence type="ECO:0000313" key="2">
    <source>
        <dbReference type="EMBL" id="AKO66260.1"/>
    </source>
</evidence>
<dbReference type="PATRIC" id="fig|1623450.3.peg.1243"/>
<dbReference type="Proteomes" id="UP000066549">
    <property type="component" value="Chromosome"/>
</dbReference>
<name>A0A0H4J2M5_9PROT</name>
<gene>
    <name evidence="2" type="ORF">VI33_06225</name>
</gene>
<dbReference type="AlphaFoldDB" id="A0A0H4J2M5"/>
<keyword evidence="3" id="KW-1185">Reference proteome</keyword>